<protein>
    <recommendedName>
        <fullName evidence="3">Serine protease</fullName>
    </recommendedName>
</protein>
<dbReference type="Proteomes" id="UP000715781">
    <property type="component" value="Unassembled WGS sequence"/>
</dbReference>
<gene>
    <name evidence="1" type="ORF">KME32_18585</name>
</gene>
<dbReference type="SUPFAM" id="SSF50494">
    <property type="entry name" value="Trypsin-like serine proteases"/>
    <property type="match status" value="1"/>
</dbReference>
<evidence type="ECO:0000313" key="2">
    <source>
        <dbReference type="Proteomes" id="UP000715781"/>
    </source>
</evidence>
<accession>A0A951Q028</accession>
<dbReference type="AlphaFoldDB" id="A0A951Q028"/>
<reference evidence="1" key="2">
    <citation type="journal article" date="2022" name="Microbiol. Resour. Announc.">
        <title>Metagenome Sequencing to Explore Phylogenomics of Terrestrial Cyanobacteria.</title>
        <authorList>
            <person name="Ward R.D."/>
            <person name="Stajich J.E."/>
            <person name="Johansen J.R."/>
            <person name="Huntemann M."/>
            <person name="Clum A."/>
            <person name="Foster B."/>
            <person name="Foster B."/>
            <person name="Roux S."/>
            <person name="Palaniappan K."/>
            <person name="Varghese N."/>
            <person name="Mukherjee S."/>
            <person name="Reddy T.B.K."/>
            <person name="Daum C."/>
            <person name="Copeland A."/>
            <person name="Chen I.A."/>
            <person name="Ivanova N.N."/>
            <person name="Kyrpides N.C."/>
            <person name="Shapiro N."/>
            <person name="Eloe-Fadrosh E.A."/>
            <person name="Pietrasiak N."/>
        </authorList>
    </citation>
    <scope>NUCLEOTIDE SEQUENCE</scope>
    <source>
        <strain evidence="1">JT2-VF2</strain>
    </source>
</reference>
<dbReference type="EMBL" id="JAHHHN010000011">
    <property type="protein sequence ID" value="MBW4563114.1"/>
    <property type="molecule type" value="Genomic_DNA"/>
</dbReference>
<comment type="caution">
    <text evidence="1">The sequence shown here is derived from an EMBL/GenBank/DDBJ whole genome shotgun (WGS) entry which is preliminary data.</text>
</comment>
<name>A0A951Q028_9NOST</name>
<sequence>MIGSLTPIIKLKGGQVRPGLSGSPLLNQRTGKVCGVIKFTRNRNSDLGGGAIPIDVVFKYYPKVIIAHSDFHQQDKRWDRTQSVILTRCLT</sequence>
<evidence type="ECO:0000313" key="1">
    <source>
        <dbReference type="EMBL" id="MBW4563114.1"/>
    </source>
</evidence>
<reference evidence="1" key="1">
    <citation type="submission" date="2021-05" db="EMBL/GenBank/DDBJ databases">
        <authorList>
            <person name="Pietrasiak N."/>
            <person name="Ward R."/>
            <person name="Stajich J.E."/>
            <person name="Kurbessoian T."/>
        </authorList>
    </citation>
    <scope>NUCLEOTIDE SEQUENCE</scope>
    <source>
        <strain evidence="1">JT2-VF2</strain>
    </source>
</reference>
<evidence type="ECO:0008006" key="3">
    <source>
        <dbReference type="Google" id="ProtNLM"/>
    </source>
</evidence>
<organism evidence="1 2">
    <name type="scientific">Mojavia pulchra JT2-VF2</name>
    <dbReference type="NCBI Taxonomy" id="287848"/>
    <lineage>
        <taxon>Bacteria</taxon>
        <taxon>Bacillati</taxon>
        <taxon>Cyanobacteriota</taxon>
        <taxon>Cyanophyceae</taxon>
        <taxon>Nostocales</taxon>
        <taxon>Nostocaceae</taxon>
    </lineage>
</organism>
<dbReference type="InterPro" id="IPR009003">
    <property type="entry name" value="Peptidase_S1_PA"/>
</dbReference>
<dbReference type="InterPro" id="IPR043504">
    <property type="entry name" value="Peptidase_S1_PA_chymotrypsin"/>
</dbReference>
<dbReference type="Gene3D" id="2.40.10.10">
    <property type="entry name" value="Trypsin-like serine proteases"/>
    <property type="match status" value="1"/>
</dbReference>
<proteinExistence type="predicted"/>